<dbReference type="InterPro" id="IPR006600">
    <property type="entry name" value="HTH_CenpB_DNA-bd_dom"/>
</dbReference>
<evidence type="ECO:0000256" key="1">
    <source>
        <dbReference type="ARBA" id="ARBA00023125"/>
    </source>
</evidence>
<keyword evidence="1" id="KW-0238">DNA-binding</keyword>
<dbReference type="SMART" id="SM00674">
    <property type="entry name" value="CENPB"/>
    <property type="match status" value="1"/>
</dbReference>
<evidence type="ECO:0000313" key="5">
    <source>
        <dbReference type="Proteomes" id="UP000016801"/>
    </source>
</evidence>
<dbReference type="Gene3D" id="1.10.10.60">
    <property type="entry name" value="Homeodomain-like"/>
    <property type="match status" value="1"/>
</dbReference>
<sequence length="263" mass="29553">MPAYTEEDMQNALRAIEAGKARGITAIKYGIPLSTLRQRLAYGIKIETENGKRLSDQEEAQVRDWILSRAAFDSAPSNREIREYAASFPAARGDDKPLAASWIEGFIRRQPELEFLKYRVVARDERAARVTFDNMNAQKEKDDQGMNGNGTNVSEDTNKAGTVSYVNGYGTDVYMSGYGMDFDEDTPHVDDHMNDTEDIVFNDVDIVDEMRAFDDTNFDDDLNVFDDINVADGINDPDCIDVPDDMNVHDETATALRAIRLLI</sequence>
<dbReference type="GO" id="GO:0003677">
    <property type="term" value="F:DNA binding"/>
    <property type="evidence" value="ECO:0007669"/>
    <property type="project" value="UniProtKB-KW"/>
</dbReference>
<reference evidence="4 5" key="1">
    <citation type="journal article" date="2013" name="PLoS Genet.">
        <title>Plant-symbiotic fungi as chemical engineers: Multi-genome analysis of the Clavicipitaceae reveals dynamics of alkaloid loci.</title>
        <authorList>
            <person name="Schardl C.L."/>
            <person name="Young C.A."/>
            <person name="Hesse U."/>
            <person name="Amyotte S.G."/>
            <person name="Andreeva K."/>
            <person name="Calie P.J."/>
            <person name="Fleetwood D.J."/>
            <person name="Haws D.C."/>
            <person name="Moore N."/>
            <person name="Oeser B."/>
            <person name="Panaccione D.G."/>
            <person name="Schweri K.K."/>
            <person name="Voisey C.R."/>
            <person name="Farman M.L."/>
            <person name="Jaromczyk J.W."/>
            <person name="Roe B.A."/>
            <person name="O'Sullivan D.M."/>
            <person name="Scott B."/>
            <person name="Tudzynski P."/>
            <person name="An Z."/>
            <person name="Arnaoudova E.G."/>
            <person name="Bullock C.T."/>
            <person name="Charlton N.D."/>
            <person name="Chen L."/>
            <person name="Cox M."/>
            <person name="Dinkins R.D."/>
            <person name="Florea S."/>
            <person name="Glenn A.E."/>
            <person name="Gordon A."/>
            <person name="Gueldener U."/>
            <person name="Harris D.R."/>
            <person name="Hollin W."/>
            <person name="Jaromczyk J."/>
            <person name="Johnson R.D."/>
            <person name="Khan A.K."/>
            <person name="Leistner E."/>
            <person name="Leuchtmann A."/>
            <person name="Li C."/>
            <person name="Liu J."/>
            <person name="Liu J."/>
            <person name="Liu M."/>
            <person name="Mace W."/>
            <person name="Machado C."/>
            <person name="Nagabhyru P."/>
            <person name="Pan J."/>
            <person name="Schmid J."/>
            <person name="Sugawara K."/>
            <person name="Steiner U."/>
            <person name="Takach J.E."/>
            <person name="Tanaka E."/>
            <person name="Webb J.S."/>
            <person name="Wilson E.V."/>
            <person name="Wiseman J.L."/>
            <person name="Yoshida R."/>
            <person name="Zeng Z."/>
        </authorList>
    </citation>
    <scope>NUCLEOTIDE SEQUENCE [LARGE SCALE GENOMIC DNA]</scope>
    <source>
        <strain evidence="4 5">20.1</strain>
    </source>
</reference>
<feature type="region of interest" description="Disordered" evidence="2">
    <location>
        <begin position="137"/>
        <end position="159"/>
    </location>
</feature>
<organism evidence="4 5">
    <name type="scientific">Claviceps purpurea (strain 20.1)</name>
    <name type="common">Ergot fungus</name>
    <name type="synonym">Sphacelia segetum</name>
    <dbReference type="NCBI Taxonomy" id="1111077"/>
    <lineage>
        <taxon>Eukaryota</taxon>
        <taxon>Fungi</taxon>
        <taxon>Dikarya</taxon>
        <taxon>Ascomycota</taxon>
        <taxon>Pezizomycotina</taxon>
        <taxon>Sordariomycetes</taxon>
        <taxon>Hypocreomycetidae</taxon>
        <taxon>Hypocreales</taxon>
        <taxon>Clavicipitaceae</taxon>
        <taxon>Claviceps</taxon>
    </lineage>
</organism>
<name>M1WHL4_CLAP2</name>
<dbReference type="VEuPathDB" id="FungiDB:CPUR_06800"/>
<feature type="compositionally biased region" description="Polar residues" evidence="2">
    <location>
        <begin position="149"/>
        <end position="159"/>
    </location>
</feature>
<comment type="caution">
    <text evidence="4">The sequence shown here is derived from an EMBL/GenBank/DDBJ whole genome shotgun (WGS) entry which is preliminary data.</text>
</comment>
<dbReference type="Pfam" id="PF03221">
    <property type="entry name" value="HTH_Tnp_Tc5"/>
    <property type="match status" value="1"/>
</dbReference>
<dbReference type="AlphaFoldDB" id="M1WHL4"/>
<feature type="domain" description="HTH CENPB-type" evidence="3">
    <location>
        <begin position="46"/>
        <end position="116"/>
    </location>
</feature>
<evidence type="ECO:0000313" key="4">
    <source>
        <dbReference type="EMBL" id="CCE32934.1"/>
    </source>
</evidence>
<dbReference type="Proteomes" id="UP000016801">
    <property type="component" value="Unassembled WGS sequence"/>
</dbReference>
<dbReference type="HOGENOM" id="CLU_1057696_0_0_1"/>
<dbReference type="InterPro" id="IPR009057">
    <property type="entry name" value="Homeodomain-like_sf"/>
</dbReference>
<evidence type="ECO:0000256" key="2">
    <source>
        <dbReference type="SAM" id="MobiDB-lite"/>
    </source>
</evidence>
<evidence type="ECO:0000259" key="3">
    <source>
        <dbReference type="PROSITE" id="PS51253"/>
    </source>
</evidence>
<dbReference type="SUPFAM" id="SSF46689">
    <property type="entry name" value="Homeodomain-like"/>
    <property type="match status" value="1"/>
</dbReference>
<protein>
    <recommendedName>
        <fullName evidence="3">HTH CENPB-type domain-containing protein</fullName>
    </recommendedName>
</protein>
<dbReference type="EMBL" id="CAGA01000048">
    <property type="protein sequence ID" value="CCE32934.1"/>
    <property type="molecule type" value="Genomic_DNA"/>
</dbReference>
<proteinExistence type="predicted"/>
<dbReference type="OrthoDB" id="5396311at2759"/>
<keyword evidence="5" id="KW-1185">Reference proteome</keyword>
<accession>M1WHL4</accession>
<gene>
    <name evidence="4" type="ORF">CPUR_06800</name>
</gene>
<dbReference type="PROSITE" id="PS51253">
    <property type="entry name" value="HTH_CENPB"/>
    <property type="match status" value="1"/>
</dbReference>